<evidence type="ECO:0000313" key="4">
    <source>
        <dbReference type="Proteomes" id="UP000237631"/>
    </source>
</evidence>
<evidence type="ECO:0000313" key="3">
    <source>
        <dbReference type="EMBL" id="PPJ57296.1"/>
    </source>
</evidence>
<feature type="coiled-coil region" evidence="1">
    <location>
        <begin position="293"/>
        <end position="320"/>
    </location>
</feature>
<reference evidence="4" key="1">
    <citation type="journal article" date="2017" name="bioRxiv">
        <title>Conservation of a gene cluster reveals novel cercosporin biosynthetic mechanisms and extends production to the genus Colletotrichum.</title>
        <authorList>
            <person name="de Jonge R."/>
            <person name="Ebert M.K."/>
            <person name="Huitt-Roehl C.R."/>
            <person name="Pal P."/>
            <person name="Suttle J.C."/>
            <person name="Spanner R.E."/>
            <person name="Neubauer J.D."/>
            <person name="Jurick W.M.II."/>
            <person name="Stott K.A."/>
            <person name="Secor G.A."/>
            <person name="Thomma B.P.H.J."/>
            <person name="Van de Peer Y."/>
            <person name="Townsend C.A."/>
            <person name="Bolton M.D."/>
        </authorList>
    </citation>
    <scope>NUCLEOTIDE SEQUENCE [LARGE SCALE GENOMIC DNA]</scope>
    <source>
        <strain evidence="4">CBS538.71</strain>
    </source>
</reference>
<dbReference type="AlphaFoldDB" id="A0A2S6CC60"/>
<comment type="caution">
    <text evidence="3">The sequence shown here is derived from an EMBL/GenBank/DDBJ whole genome shotgun (WGS) entry which is preliminary data.</text>
</comment>
<accession>A0A2S6CC60</accession>
<name>A0A2S6CC60_9PEZI</name>
<protein>
    <submittedName>
        <fullName evidence="3">Uncharacterized protein</fullName>
    </submittedName>
</protein>
<keyword evidence="4" id="KW-1185">Reference proteome</keyword>
<dbReference type="Proteomes" id="UP000237631">
    <property type="component" value="Unassembled WGS sequence"/>
</dbReference>
<proteinExistence type="predicted"/>
<gene>
    <name evidence="3" type="ORF">CBER1_09025</name>
</gene>
<dbReference type="OrthoDB" id="3640679at2759"/>
<keyword evidence="1" id="KW-0175">Coiled coil</keyword>
<evidence type="ECO:0000256" key="1">
    <source>
        <dbReference type="SAM" id="Coils"/>
    </source>
</evidence>
<organism evidence="3 4">
    <name type="scientific">Cercospora berteroae</name>
    <dbReference type="NCBI Taxonomy" id="357750"/>
    <lineage>
        <taxon>Eukaryota</taxon>
        <taxon>Fungi</taxon>
        <taxon>Dikarya</taxon>
        <taxon>Ascomycota</taxon>
        <taxon>Pezizomycotina</taxon>
        <taxon>Dothideomycetes</taxon>
        <taxon>Dothideomycetidae</taxon>
        <taxon>Mycosphaerellales</taxon>
        <taxon>Mycosphaerellaceae</taxon>
        <taxon>Cercospora</taxon>
    </lineage>
</organism>
<feature type="region of interest" description="Disordered" evidence="2">
    <location>
        <begin position="1"/>
        <end position="26"/>
    </location>
</feature>
<evidence type="ECO:0000256" key="2">
    <source>
        <dbReference type="SAM" id="MobiDB-lite"/>
    </source>
</evidence>
<dbReference type="EMBL" id="PNEN01000497">
    <property type="protein sequence ID" value="PPJ57296.1"/>
    <property type="molecule type" value="Genomic_DNA"/>
</dbReference>
<sequence length="353" mass="39677">MADEASAAAGKGIAQPRHMTNPAAPPANITGEAAMKVFSTPELLEHILHVAVISQHVKCQKGRELAEQGMGHHVRVLKMWPMPGCGDISKNGICLVRIQRVNKTFRDTIPGSTKLKQRIDLAARKNVDLLNEKHRRESYYPMHKPLVSLIKLFDNIVDDGCVGLMDSMTDKVVNGVQTMVVEFNYTVSSGSRTPYEMVIGALPKGWHNKEASWKQIKACNAKTSTPLHLVIRNDHSWKDDGLPFTAITRRRDGSETLEHMFDPIAEILDAINGHGKAKGAMDEERGAMIDSFRADANRRREALEEDIAEHEEILIALHEEKRGKLTNELNKKLRARVMMVEDRQIRETQSERE</sequence>